<evidence type="ECO:0000256" key="2">
    <source>
        <dbReference type="ARBA" id="ARBA00023002"/>
    </source>
</evidence>
<dbReference type="PANTHER" id="PTHR42760">
    <property type="entry name" value="SHORT-CHAIN DEHYDROGENASES/REDUCTASES FAMILY MEMBER"/>
    <property type="match status" value="1"/>
</dbReference>
<keyword evidence="5" id="KW-1185">Reference proteome</keyword>
<dbReference type="PANTHER" id="PTHR42760:SF115">
    <property type="entry name" value="3-OXOACYL-[ACYL-CARRIER-PROTEIN] REDUCTASE FABG"/>
    <property type="match status" value="1"/>
</dbReference>
<dbReference type="Pfam" id="PF00106">
    <property type="entry name" value="adh_short"/>
    <property type="match status" value="1"/>
</dbReference>
<dbReference type="PROSITE" id="PS00061">
    <property type="entry name" value="ADH_SHORT"/>
    <property type="match status" value="1"/>
</dbReference>
<dbReference type="PRINTS" id="PR01397">
    <property type="entry name" value="DHBDHDRGNASE"/>
</dbReference>
<dbReference type="InterPro" id="IPR003560">
    <property type="entry name" value="DHB_DH"/>
</dbReference>
<reference evidence="4 5" key="1">
    <citation type="submission" date="2024-07" db="EMBL/GenBank/DDBJ databases">
        <authorList>
            <person name="Thanompreechachai J."/>
            <person name="Duangmal K."/>
        </authorList>
    </citation>
    <scope>NUCLEOTIDE SEQUENCE [LARGE SCALE GENOMIC DNA]</scope>
    <source>
        <strain evidence="4 5">KCTC 19886</strain>
    </source>
</reference>
<organism evidence="4 5">
    <name type="scientific">Kineococcus endophyticus</name>
    <dbReference type="NCBI Taxonomy" id="1181883"/>
    <lineage>
        <taxon>Bacteria</taxon>
        <taxon>Bacillati</taxon>
        <taxon>Actinomycetota</taxon>
        <taxon>Actinomycetes</taxon>
        <taxon>Kineosporiales</taxon>
        <taxon>Kineosporiaceae</taxon>
        <taxon>Kineococcus</taxon>
    </lineage>
</organism>
<dbReference type="SMART" id="SM00822">
    <property type="entry name" value="PKS_KR"/>
    <property type="match status" value="1"/>
</dbReference>
<comment type="similarity">
    <text evidence="1">Belongs to the short-chain dehydrogenases/reductases (SDR) family.</text>
</comment>
<evidence type="ECO:0000313" key="4">
    <source>
        <dbReference type="EMBL" id="MEW9267244.1"/>
    </source>
</evidence>
<protein>
    <submittedName>
        <fullName evidence="4">SDR family NAD(P)-dependent oxidoreductase</fullName>
    </submittedName>
</protein>
<evidence type="ECO:0000313" key="5">
    <source>
        <dbReference type="Proteomes" id="UP001555826"/>
    </source>
</evidence>
<dbReference type="InterPro" id="IPR036291">
    <property type="entry name" value="NAD(P)-bd_dom_sf"/>
</dbReference>
<dbReference type="InterPro" id="IPR057326">
    <property type="entry name" value="KR_dom"/>
</dbReference>
<feature type="domain" description="Ketoreductase" evidence="3">
    <location>
        <begin position="5"/>
        <end position="178"/>
    </location>
</feature>
<comment type="caution">
    <text evidence="4">The sequence shown here is derived from an EMBL/GenBank/DDBJ whole genome shotgun (WGS) entry which is preliminary data.</text>
</comment>
<evidence type="ECO:0000259" key="3">
    <source>
        <dbReference type="SMART" id="SM00822"/>
    </source>
</evidence>
<dbReference type="Proteomes" id="UP001555826">
    <property type="component" value="Unassembled WGS sequence"/>
</dbReference>
<dbReference type="Gene3D" id="3.40.50.720">
    <property type="entry name" value="NAD(P)-binding Rossmann-like Domain"/>
    <property type="match status" value="1"/>
</dbReference>
<proteinExistence type="inferred from homology"/>
<dbReference type="InterPro" id="IPR002347">
    <property type="entry name" value="SDR_fam"/>
</dbReference>
<evidence type="ECO:0000256" key="1">
    <source>
        <dbReference type="ARBA" id="ARBA00006484"/>
    </source>
</evidence>
<accession>A0ABV3PC84</accession>
<gene>
    <name evidence="4" type="ORF">AB1207_21035</name>
</gene>
<dbReference type="InterPro" id="IPR020904">
    <property type="entry name" value="Sc_DH/Rdtase_CS"/>
</dbReference>
<dbReference type="SUPFAM" id="SSF51735">
    <property type="entry name" value="NAD(P)-binding Rossmann-fold domains"/>
    <property type="match status" value="1"/>
</dbReference>
<dbReference type="RefSeq" id="WP_367640507.1">
    <property type="nucleotide sequence ID" value="NZ_JBFNQN010000016.1"/>
</dbReference>
<dbReference type="EMBL" id="JBFNQN010000016">
    <property type="protein sequence ID" value="MEW9267244.1"/>
    <property type="molecule type" value="Genomic_DNA"/>
</dbReference>
<keyword evidence="2" id="KW-0560">Oxidoreductase</keyword>
<name>A0ABV3PC84_9ACTN</name>
<sequence length="254" mass="26272">MSTERVAVVTGAAGGIGSAVAEVLAPRHTALLLLDRDGEALEAAAARFGTRGVRVRTAVCDVADRDAVDREVDRAERELGPVEELAHVAGVLRAGAATGDGDRDWDLSMAVNAGGTRNVCRAVARHMVRRRRGAIVAVSSNAAKLSRTGMAAYAASKAAATRYVLCLGLELAPDGVRCNVVSPGSTDTAMQRDLPGGPGSVVRGDLDAFRLGIPLGRVADPRDVAETVGFLLSDAARHITLTDVLVDGGASLRD</sequence>